<organism evidence="8">
    <name type="scientific">uncultured Rubrobacteraceae bacterium</name>
    <dbReference type="NCBI Taxonomy" id="349277"/>
    <lineage>
        <taxon>Bacteria</taxon>
        <taxon>Bacillati</taxon>
        <taxon>Actinomycetota</taxon>
        <taxon>Rubrobacteria</taxon>
        <taxon>Rubrobacterales</taxon>
        <taxon>Rubrobacteraceae</taxon>
        <taxon>environmental samples</taxon>
    </lineage>
</organism>
<dbReference type="AlphaFoldDB" id="A0A6J4QWS2"/>
<feature type="transmembrane region" description="Helical" evidence="7">
    <location>
        <begin position="21"/>
        <end position="45"/>
    </location>
</feature>
<keyword evidence="4 7" id="KW-1133">Transmembrane helix</keyword>
<sequence>MRVTLTNRGLLQAVLLAFAPLLVYQFLAAVVATVLLLAAGLLLAVALSAPVELLHRHKVPRLATVALIVLVILAVLGLGGSLLLPVLAEQISQLASYLPDALSQLVERLSNLASRLGIQTGGGSISPSTLASIGRRELGGVLGIFSGFASFLSGLVVILFVPLYLAAMPEPVERWVVRLFPPRRREKARKVLRESRESLLGWLGGRLFSMLVVGVLSTIALYVIGIPGALFFEDLLGARRVRPDHRLRGRSRPAARARVRRGLAGRSVDPSGIRGDTANREQPPYTPGHATSRLTSPGGLYRLRHRRGRRLRRPRRAASGPDHRGSRGPGRRAVVPAPGREGNFRIFAMTQARLGLRRGKL</sequence>
<gene>
    <name evidence="8" type="ORF">AVDCRST_MAG28-1351</name>
</gene>
<dbReference type="GO" id="GO:0016020">
    <property type="term" value="C:membrane"/>
    <property type="evidence" value="ECO:0007669"/>
    <property type="project" value="UniProtKB-SubCell"/>
</dbReference>
<evidence type="ECO:0000256" key="3">
    <source>
        <dbReference type="ARBA" id="ARBA00022692"/>
    </source>
</evidence>
<comment type="similarity">
    <text evidence="2">Belongs to the autoinducer-2 exporter (AI-2E) (TC 2.A.86) family.</text>
</comment>
<dbReference type="Pfam" id="PF01594">
    <property type="entry name" value="AI-2E_transport"/>
    <property type="match status" value="1"/>
</dbReference>
<proteinExistence type="inferred from homology"/>
<evidence type="ECO:0000256" key="7">
    <source>
        <dbReference type="SAM" id="Phobius"/>
    </source>
</evidence>
<name>A0A6J4QWS2_9ACTN</name>
<feature type="transmembrane region" description="Helical" evidence="7">
    <location>
        <begin position="65"/>
        <end position="88"/>
    </location>
</feature>
<feature type="compositionally biased region" description="Basic residues" evidence="6">
    <location>
        <begin position="247"/>
        <end position="263"/>
    </location>
</feature>
<evidence type="ECO:0008006" key="9">
    <source>
        <dbReference type="Google" id="ProtNLM"/>
    </source>
</evidence>
<evidence type="ECO:0000256" key="5">
    <source>
        <dbReference type="ARBA" id="ARBA00023136"/>
    </source>
</evidence>
<protein>
    <recommendedName>
        <fullName evidence="9">AI-2E family transporter</fullName>
    </recommendedName>
</protein>
<keyword evidence="5 7" id="KW-0472">Membrane</keyword>
<evidence type="ECO:0000256" key="1">
    <source>
        <dbReference type="ARBA" id="ARBA00004141"/>
    </source>
</evidence>
<feature type="region of interest" description="Disordered" evidence="6">
    <location>
        <begin position="247"/>
        <end position="338"/>
    </location>
</feature>
<dbReference type="EMBL" id="CADCVE010000027">
    <property type="protein sequence ID" value="CAA9450136.1"/>
    <property type="molecule type" value="Genomic_DNA"/>
</dbReference>
<evidence type="ECO:0000313" key="8">
    <source>
        <dbReference type="EMBL" id="CAA9450136.1"/>
    </source>
</evidence>
<evidence type="ECO:0000256" key="4">
    <source>
        <dbReference type="ARBA" id="ARBA00022989"/>
    </source>
</evidence>
<accession>A0A6J4QWS2</accession>
<keyword evidence="3 7" id="KW-0812">Transmembrane</keyword>
<feature type="compositionally biased region" description="Basic residues" evidence="6">
    <location>
        <begin position="302"/>
        <end position="316"/>
    </location>
</feature>
<evidence type="ECO:0000256" key="6">
    <source>
        <dbReference type="SAM" id="MobiDB-lite"/>
    </source>
</evidence>
<reference evidence="8" key="1">
    <citation type="submission" date="2020-02" db="EMBL/GenBank/DDBJ databases">
        <authorList>
            <person name="Meier V. D."/>
        </authorList>
    </citation>
    <scope>NUCLEOTIDE SEQUENCE</scope>
    <source>
        <strain evidence="8">AVDCRST_MAG28</strain>
    </source>
</reference>
<evidence type="ECO:0000256" key="2">
    <source>
        <dbReference type="ARBA" id="ARBA00009773"/>
    </source>
</evidence>
<comment type="subcellular location">
    <subcellularLocation>
        <location evidence="1">Membrane</location>
        <topology evidence="1">Multi-pass membrane protein</topology>
    </subcellularLocation>
</comment>
<feature type="transmembrane region" description="Helical" evidence="7">
    <location>
        <begin position="207"/>
        <end position="232"/>
    </location>
</feature>
<feature type="transmembrane region" description="Helical" evidence="7">
    <location>
        <begin position="141"/>
        <end position="165"/>
    </location>
</feature>
<dbReference type="InterPro" id="IPR002549">
    <property type="entry name" value="AI-2E-like"/>
</dbReference>